<dbReference type="InterPro" id="IPR050194">
    <property type="entry name" value="Glycosyltransferase_grp1"/>
</dbReference>
<evidence type="ECO:0000313" key="2">
    <source>
        <dbReference type="EMBL" id="MBA4465870.1"/>
    </source>
</evidence>
<dbReference type="EMBL" id="VDFG01000662">
    <property type="protein sequence ID" value="MBA4465870.1"/>
    <property type="molecule type" value="Genomic_DNA"/>
</dbReference>
<dbReference type="CDD" id="cd03801">
    <property type="entry name" value="GT4_PimA-like"/>
    <property type="match status" value="1"/>
</dbReference>
<dbReference type="SUPFAM" id="SSF53756">
    <property type="entry name" value="UDP-Glycosyltransferase/glycogen phosphorylase"/>
    <property type="match status" value="1"/>
</dbReference>
<protein>
    <submittedName>
        <fullName evidence="2">Glycosyltransferase family 4 protein</fullName>
    </submittedName>
</protein>
<feature type="domain" description="Glycosyl transferase family 1" evidence="1">
    <location>
        <begin position="2"/>
        <end position="88"/>
    </location>
</feature>
<sequence length="139" mass="15265">RRDMPLLQKAADFFVFPSRYEPFGLVVIEAMASGLPVITSKSTGAADLVTPACGIVLADCNDINSLAQSLELLKSDYQLRQKMGKAARAIAEQYSWKIMAQNYLDLFTQVIQNAQYGSYPYLSSSSRSMAVPCRTASPN</sequence>
<dbReference type="GO" id="GO:0016758">
    <property type="term" value="F:hexosyltransferase activity"/>
    <property type="evidence" value="ECO:0007669"/>
    <property type="project" value="TreeGrafter"/>
</dbReference>
<dbReference type="Gene3D" id="3.40.50.2000">
    <property type="entry name" value="Glycogen Phosphorylase B"/>
    <property type="match status" value="1"/>
</dbReference>
<gene>
    <name evidence="2" type="ORF">FHK98_09640</name>
</gene>
<keyword evidence="2" id="KW-0808">Transferase</keyword>
<organism evidence="2 3">
    <name type="scientific">Cylindrospermopsis raciborskii CS-506_A</name>
    <dbReference type="NCBI Taxonomy" id="2585140"/>
    <lineage>
        <taxon>Bacteria</taxon>
        <taxon>Bacillati</taxon>
        <taxon>Cyanobacteriota</taxon>
        <taxon>Cyanophyceae</taxon>
        <taxon>Nostocales</taxon>
        <taxon>Aphanizomenonaceae</taxon>
        <taxon>Cylindrospermopsis</taxon>
    </lineage>
</organism>
<proteinExistence type="predicted"/>
<dbReference type="AlphaFoldDB" id="A0A838WNS8"/>
<reference evidence="2 3" key="1">
    <citation type="journal article" date="2020" name="J. Appl. Phycol.">
        <title>Morphological changes and genome evolution in Raphidiopsis raciborskii CS-506 after 23 years in culture.</title>
        <authorList>
            <person name="Willis A."/>
            <person name="Bent S.J."/>
            <person name="Jameson I.D."/>
        </authorList>
    </citation>
    <scope>NUCLEOTIDE SEQUENCE [LARGE SCALE GENOMIC DNA]</scope>
    <source>
        <strain evidence="2 3">CS-506_A</strain>
    </source>
</reference>
<evidence type="ECO:0000313" key="3">
    <source>
        <dbReference type="Proteomes" id="UP000538075"/>
    </source>
</evidence>
<comment type="caution">
    <text evidence="2">The sequence shown here is derived from an EMBL/GenBank/DDBJ whole genome shotgun (WGS) entry which is preliminary data.</text>
</comment>
<dbReference type="PANTHER" id="PTHR45947">
    <property type="entry name" value="SULFOQUINOVOSYL TRANSFERASE SQD2"/>
    <property type="match status" value="1"/>
</dbReference>
<name>A0A838WNS8_9CYAN</name>
<dbReference type="Proteomes" id="UP000538075">
    <property type="component" value="Unassembled WGS sequence"/>
</dbReference>
<dbReference type="Pfam" id="PF00534">
    <property type="entry name" value="Glycos_transf_1"/>
    <property type="match status" value="1"/>
</dbReference>
<evidence type="ECO:0000259" key="1">
    <source>
        <dbReference type="Pfam" id="PF00534"/>
    </source>
</evidence>
<accession>A0A838WNS8</accession>
<dbReference type="InterPro" id="IPR001296">
    <property type="entry name" value="Glyco_trans_1"/>
</dbReference>
<dbReference type="PANTHER" id="PTHR45947:SF3">
    <property type="entry name" value="SULFOQUINOVOSYL TRANSFERASE SQD2"/>
    <property type="match status" value="1"/>
</dbReference>
<feature type="non-terminal residue" evidence="2">
    <location>
        <position position="1"/>
    </location>
</feature>